<dbReference type="SUPFAM" id="SSF101898">
    <property type="entry name" value="NHL repeat"/>
    <property type="match status" value="1"/>
</dbReference>
<gene>
    <name evidence="2" type="ORF">DPMN_058229</name>
</gene>
<accession>A0A9D4HF71</accession>
<dbReference type="EMBL" id="JAIWYP010000013">
    <property type="protein sequence ID" value="KAH3715518.1"/>
    <property type="molecule type" value="Genomic_DNA"/>
</dbReference>
<reference evidence="2" key="1">
    <citation type="journal article" date="2019" name="bioRxiv">
        <title>The Genome of the Zebra Mussel, Dreissena polymorpha: A Resource for Invasive Species Research.</title>
        <authorList>
            <person name="McCartney M.A."/>
            <person name="Auch B."/>
            <person name="Kono T."/>
            <person name="Mallez S."/>
            <person name="Zhang Y."/>
            <person name="Obille A."/>
            <person name="Becker A."/>
            <person name="Abrahante J.E."/>
            <person name="Garbe J."/>
            <person name="Badalamenti J.P."/>
            <person name="Herman A."/>
            <person name="Mangelson H."/>
            <person name="Liachko I."/>
            <person name="Sullivan S."/>
            <person name="Sone E.D."/>
            <person name="Koren S."/>
            <person name="Silverstein K.A.T."/>
            <person name="Beckman K.B."/>
            <person name="Gohl D.M."/>
        </authorList>
    </citation>
    <scope>NUCLEOTIDE SEQUENCE</scope>
    <source>
        <strain evidence="2">Duluth1</strain>
        <tissue evidence="2">Whole animal</tissue>
    </source>
</reference>
<organism evidence="2 3">
    <name type="scientific">Dreissena polymorpha</name>
    <name type="common">Zebra mussel</name>
    <name type="synonym">Mytilus polymorpha</name>
    <dbReference type="NCBI Taxonomy" id="45954"/>
    <lineage>
        <taxon>Eukaryota</taxon>
        <taxon>Metazoa</taxon>
        <taxon>Spiralia</taxon>
        <taxon>Lophotrochozoa</taxon>
        <taxon>Mollusca</taxon>
        <taxon>Bivalvia</taxon>
        <taxon>Autobranchia</taxon>
        <taxon>Heteroconchia</taxon>
        <taxon>Euheterodonta</taxon>
        <taxon>Imparidentia</taxon>
        <taxon>Neoheterodontei</taxon>
        <taxon>Myida</taxon>
        <taxon>Dreissenoidea</taxon>
        <taxon>Dreissenidae</taxon>
        <taxon>Dreissena</taxon>
    </lineage>
</organism>
<dbReference type="Proteomes" id="UP000828390">
    <property type="component" value="Unassembled WGS sequence"/>
</dbReference>
<comment type="caution">
    <text evidence="2">The sequence shown here is derived from an EMBL/GenBank/DDBJ whole genome shotgun (WGS) entry which is preliminary data.</text>
</comment>
<feature type="compositionally biased region" description="Polar residues" evidence="1">
    <location>
        <begin position="223"/>
        <end position="244"/>
    </location>
</feature>
<dbReference type="AlphaFoldDB" id="A0A9D4HF71"/>
<evidence type="ECO:0000313" key="2">
    <source>
        <dbReference type="EMBL" id="KAH3715518.1"/>
    </source>
</evidence>
<feature type="region of interest" description="Disordered" evidence="1">
    <location>
        <begin position="258"/>
        <end position="296"/>
    </location>
</feature>
<dbReference type="OrthoDB" id="6142084at2759"/>
<feature type="compositionally biased region" description="Polar residues" evidence="1">
    <location>
        <begin position="267"/>
        <end position="289"/>
    </location>
</feature>
<proteinExistence type="predicted"/>
<protein>
    <submittedName>
        <fullName evidence="2">Uncharacterized protein</fullName>
    </submittedName>
</protein>
<feature type="region of interest" description="Disordered" evidence="1">
    <location>
        <begin position="223"/>
        <end position="245"/>
    </location>
</feature>
<evidence type="ECO:0000313" key="3">
    <source>
        <dbReference type="Proteomes" id="UP000828390"/>
    </source>
</evidence>
<reference evidence="2" key="2">
    <citation type="submission" date="2020-11" db="EMBL/GenBank/DDBJ databases">
        <authorList>
            <person name="McCartney M.A."/>
            <person name="Auch B."/>
            <person name="Kono T."/>
            <person name="Mallez S."/>
            <person name="Becker A."/>
            <person name="Gohl D.M."/>
            <person name="Silverstein K.A.T."/>
            <person name="Koren S."/>
            <person name="Bechman K.B."/>
            <person name="Herman A."/>
            <person name="Abrahante J.E."/>
            <person name="Garbe J."/>
        </authorList>
    </citation>
    <scope>NUCLEOTIDE SEQUENCE</scope>
    <source>
        <strain evidence="2">Duluth1</strain>
        <tissue evidence="2">Whole animal</tissue>
    </source>
</reference>
<name>A0A9D4HF71_DREPO</name>
<evidence type="ECO:0000256" key="1">
    <source>
        <dbReference type="SAM" id="MobiDB-lite"/>
    </source>
</evidence>
<sequence>MSMFGEARRAKKDVLADLVSLKYDIQDCIAASSMRKAVLTSSEEDIRADMALVVEKLTTLLEVSHDNARLQLNQETKGTREKVNDEIIYLEELHKSLDDMEEYVKTNTSNTNLKPLKIGKEKCDATRSTLENFKANVKTSCAKFVLHPLLGQILEHMETFALGKTVIMDAKEQIGVESIDRQTLPEEQDFDDDIVIGIGELKRDSSQDPLRTSFIRSNSSKLIQLQPTKRSATSRQETGISNKSGLFRQESIKSIDTEKGYTGLPSRLNSRTDASIKTVTRQNSSTEGVTSRKETKLSKLITKRPRKESTTMAKNQETMNNAEQYRDIQGLKATIAYRTNSAPLINLPTKTKNEPLASIIEESSPITMLNRETLNTKVHENGCHITSIAVLANGSVVLCDNVHDSIQLYNPLTKSVSEMECSKPWGVATVGENAVAVTLHYNHKIILLKVQQGLEKINEKDIELKCKAALTYDVKFYAYRLYVLCINSDIHVLDLKGREFKVIKTGIAPNTLRYFDIDVERDTVVVSGEKGVACISKGMPLWHFKPQIGKAKITCTGVKLVNQCVIVCDWENFRLAEIYEDGLKIRTVHGEGLERPVAMAISPAGDTFFVSQGDYDMEPEKTRMIKVMNAIMKEE</sequence>
<keyword evidence="3" id="KW-1185">Reference proteome</keyword>